<dbReference type="Proteomes" id="UP001055303">
    <property type="component" value="Unassembled WGS sequence"/>
</dbReference>
<dbReference type="OrthoDB" id="8006068at2"/>
<sequence length="138" mass="15226">MQTYLIIDPETGRGIGSSQSGAPNYEPHDHEVPCSPEQYANPAGWMLNDGDLVEAPASSEPNPSLPVITYKADIWRRATDEEAEQMDEALASLPVRQRRMYADAQYLNHGDEMFAVLSDALVHLFGEPRAIELLTPSA</sequence>
<dbReference type="RefSeq" id="WP_144768431.1">
    <property type="nucleotide sequence ID" value="NZ_BPQI01000144.1"/>
</dbReference>
<accession>A0A564G6G8</accession>
<name>A0A564G6G8_9HYPH</name>
<dbReference type="AlphaFoldDB" id="A0A564G6G8"/>
<proteinExistence type="predicted"/>
<keyword evidence="5" id="KW-1185">Reference proteome</keyword>
<gene>
    <name evidence="2" type="ORF">IFDJLNFL_4262</name>
    <name evidence="3" type="ORF">MTDSW087_05396</name>
</gene>
<evidence type="ECO:0000313" key="2">
    <source>
        <dbReference type="EMBL" id="GJD58343.1"/>
    </source>
</evidence>
<evidence type="ECO:0000313" key="3">
    <source>
        <dbReference type="EMBL" id="VUF15652.1"/>
    </source>
</evidence>
<protein>
    <submittedName>
        <fullName evidence="3">Uncharacterized protein</fullName>
    </submittedName>
</protein>
<feature type="region of interest" description="Disordered" evidence="1">
    <location>
        <begin position="1"/>
        <end position="45"/>
    </location>
</feature>
<evidence type="ECO:0000313" key="5">
    <source>
        <dbReference type="Proteomes" id="UP001055303"/>
    </source>
</evidence>
<reference evidence="2" key="3">
    <citation type="submission" date="2021-08" db="EMBL/GenBank/DDBJ databases">
        <authorList>
            <person name="Tani A."/>
            <person name="Ola A."/>
            <person name="Ogura Y."/>
            <person name="Katsura K."/>
            <person name="Hayashi T."/>
        </authorList>
    </citation>
    <scope>NUCLEOTIDE SEQUENCE</scope>
    <source>
        <strain evidence="2">DSM 22415</strain>
    </source>
</reference>
<evidence type="ECO:0000313" key="4">
    <source>
        <dbReference type="Proteomes" id="UP000401717"/>
    </source>
</evidence>
<dbReference type="EMBL" id="BPQI01000144">
    <property type="protein sequence ID" value="GJD58343.1"/>
    <property type="molecule type" value="Genomic_DNA"/>
</dbReference>
<organism evidence="3 4">
    <name type="scientific">Methylobacterium dankookense</name>
    <dbReference type="NCBI Taxonomy" id="560405"/>
    <lineage>
        <taxon>Bacteria</taxon>
        <taxon>Pseudomonadati</taxon>
        <taxon>Pseudomonadota</taxon>
        <taxon>Alphaproteobacteria</taxon>
        <taxon>Hyphomicrobiales</taxon>
        <taxon>Methylobacteriaceae</taxon>
        <taxon>Methylobacterium</taxon>
    </lineage>
</organism>
<reference evidence="2" key="2">
    <citation type="journal article" date="2021" name="Front. Microbiol.">
        <title>Comprehensive Comparative Genomics and Phenotyping of Methylobacterium Species.</title>
        <authorList>
            <person name="Alessa O."/>
            <person name="Ogura Y."/>
            <person name="Fujitani Y."/>
            <person name="Takami H."/>
            <person name="Hayashi T."/>
            <person name="Sahin N."/>
            <person name="Tani A."/>
        </authorList>
    </citation>
    <scope>NUCLEOTIDE SEQUENCE</scope>
    <source>
        <strain evidence="2">DSM 22415</strain>
    </source>
</reference>
<dbReference type="EMBL" id="CABFVH010000063">
    <property type="protein sequence ID" value="VUF15652.1"/>
    <property type="molecule type" value="Genomic_DNA"/>
</dbReference>
<evidence type="ECO:0000256" key="1">
    <source>
        <dbReference type="SAM" id="MobiDB-lite"/>
    </source>
</evidence>
<dbReference type="Proteomes" id="UP000401717">
    <property type="component" value="Unassembled WGS sequence"/>
</dbReference>
<reference evidence="3 4" key="1">
    <citation type="submission" date="2019-06" db="EMBL/GenBank/DDBJ databases">
        <authorList>
            <person name="Rodrigo-Torres L."/>
            <person name="Arahal R. D."/>
            <person name="Lucena T."/>
        </authorList>
    </citation>
    <scope>NUCLEOTIDE SEQUENCE [LARGE SCALE GENOMIC DNA]</scope>
    <source>
        <strain evidence="3 4">SW08-7</strain>
    </source>
</reference>